<feature type="domain" description="Disease resistance protein At4g27190-like leucine-rich repeats" evidence="1">
    <location>
        <begin position="3"/>
        <end position="92"/>
    </location>
</feature>
<dbReference type="InterPro" id="IPR032675">
    <property type="entry name" value="LRR_dom_sf"/>
</dbReference>
<organism evidence="2 3">
    <name type="scientific">Miscanthus lutarioriparius</name>
    <dbReference type="NCBI Taxonomy" id="422564"/>
    <lineage>
        <taxon>Eukaryota</taxon>
        <taxon>Viridiplantae</taxon>
        <taxon>Streptophyta</taxon>
        <taxon>Embryophyta</taxon>
        <taxon>Tracheophyta</taxon>
        <taxon>Spermatophyta</taxon>
        <taxon>Magnoliopsida</taxon>
        <taxon>Liliopsida</taxon>
        <taxon>Poales</taxon>
        <taxon>Poaceae</taxon>
        <taxon>PACMAD clade</taxon>
        <taxon>Panicoideae</taxon>
        <taxon>Andropogonodae</taxon>
        <taxon>Andropogoneae</taxon>
        <taxon>Saccharinae</taxon>
        <taxon>Miscanthus</taxon>
    </lineage>
</organism>
<dbReference type="Gene3D" id="3.80.10.10">
    <property type="entry name" value="Ribonuclease Inhibitor"/>
    <property type="match status" value="1"/>
</dbReference>
<dbReference type="EMBL" id="CAJGYO010000013">
    <property type="protein sequence ID" value="CAD6265595.1"/>
    <property type="molecule type" value="Genomic_DNA"/>
</dbReference>
<proteinExistence type="predicted"/>
<dbReference type="Proteomes" id="UP000604825">
    <property type="component" value="Unassembled WGS sequence"/>
</dbReference>
<dbReference type="SUPFAM" id="SSF52047">
    <property type="entry name" value="RNI-like"/>
    <property type="match status" value="1"/>
</dbReference>
<accession>A0A811R675</accession>
<dbReference type="InterPro" id="IPR057135">
    <property type="entry name" value="At4g27190-like_LRR"/>
</dbReference>
<gene>
    <name evidence="2" type="ORF">NCGR_LOCUS48900</name>
</gene>
<dbReference type="PANTHER" id="PTHR33463">
    <property type="entry name" value="NB-ARC DOMAIN-CONTAINING PROTEIN-RELATED"/>
    <property type="match status" value="1"/>
</dbReference>
<dbReference type="OrthoDB" id="581747at2759"/>
<evidence type="ECO:0000313" key="3">
    <source>
        <dbReference type="Proteomes" id="UP000604825"/>
    </source>
</evidence>
<comment type="caution">
    <text evidence="2">The sequence shown here is derived from an EMBL/GenBank/DDBJ whole genome shotgun (WGS) entry which is preliminary data.</text>
</comment>
<sequence>MTDHNSFAKLKTIHLYSCPRLTFVLPLSWFTLSSLETIHIVYCGNLNQVFPTEPELLKKLSTDRSRKGVLEFAKLKDIYLHELPKLHQICEAKIFVPDLKTIL</sequence>
<dbReference type="InterPro" id="IPR050905">
    <property type="entry name" value="Plant_NBS-LRR"/>
</dbReference>
<dbReference type="AlphaFoldDB" id="A0A811R675"/>
<dbReference type="PANTHER" id="PTHR33463:SF209">
    <property type="entry name" value="DISEASE RESISTANCE PROTEIN RPS2-LIKE"/>
    <property type="match status" value="1"/>
</dbReference>
<keyword evidence="3" id="KW-1185">Reference proteome</keyword>
<dbReference type="Pfam" id="PF23247">
    <property type="entry name" value="LRR_RPS2"/>
    <property type="match status" value="1"/>
</dbReference>
<evidence type="ECO:0000313" key="2">
    <source>
        <dbReference type="EMBL" id="CAD6265595.1"/>
    </source>
</evidence>
<evidence type="ECO:0000259" key="1">
    <source>
        <dbReference type="Pfam" id="PF23247"/>
    </source>
</evidence>
<reference evidence="2" key="1">
    <citation type="submission" date="2020-10" db="EMBL/GenBank/DDBJ databases">
        <authorList>
            <person name="Han B."/>
            <person name="Lu T."/>
            <person name="Zhao Q."/>
            <person name="Huang X."/>
            <person name="Zhao Y."/>
        </authorList>
    </citation>
    <scope>NUCLEOTIDE SEQUENCE</scope>
</reference>
<name>A0A811R675_9POAL</name>
<protein>
    <recommendedName>
        <fullName evidence="1">Disease resistance protein At4g27190-like leucine-rich repeats domain-containing protein</fullName>
    </recommendedName>
</protein>